<dbReference type="RefSeq" id="WP_229898570.1">
    <property type="nucleotide sequence ID" value="NZ_BMVC01000028.1"/>
</dbReference>
<dbReference type="InterPro" id="IPR042001">
    <property type="entry name" value="Sortase_F"/>
</dbReference>
<dbReference type="CDD" id="cd05829">
    <property type="entry name" value="Sortase_F"/>
    <property type="match status" value="1"/>
</dbReference>
<name>A0A919CFJ2_9ACTN</name>
<reference evidence="2" key="2">
    <citation type="submission" date="2020-09" db="EMBL/GenBank/DDBJ databases">
        <authorList>
            <person name="Sun Q."/>
            <person name="Ohkuma M."/>
        </authorList>
    </citation>
    <scope>NUCLEOTIDE SEQUENCE</scope>
    <source>
        <strain evidence="2">JCM 4637</strain>
    </source>
</reference>
<comment type="caution">
    <text evidence="2">The sequence shown here is derived from an EMBL/GenBank/DDBJ whole genome shotgun (WGS) entry which is preliminary data.</text>
</comment>
<dbReference type="Gene3D" id="2.40.260.10">
    <property type="entry name" value="Sortase"/>
    <property type="match status" value="1"/>
</dbReference>
<organism evidence="2 3">
    <name type="scientific">Streptomyces finlayi</name>
    <dbReference type="NCBI Taxonomy" id="67296"/>
    <lineage>
        <taxon>Bacteria</taxon>
        <taxon>Bacillati</taxon>
        <taxon>Actinomycetota</taxon>
        <taxon>Actinomycetes</taxon>
        <taxon>Kitasatosporales</taxon>
        <taxon>Streptomycetaceae</taxon>
        <taxon>Streptomyces</taxon>
    </lineage>
</organism>
<accession>A0A919CFJ2</accession>
<protein>
    <recommendedName>
        <fullName evidence="4">Sortase</fullName>
    </recommendedName>
</protein>
<evidence type="ECO:0000313" key="3">
    <source>
        <dbReference type="Proteomes" id="UP000638353"/>
    </source>
</evidence>
<dbReference type="SUPFAM" id="SSF63817">
    <property type="entry name" value="Sortase"/>
    <property type="match status" value="1"/>
</dbReference>
<dbReference type="Pfam" id="PF04203">
    <property type="entry name" value="Sortase"/>
    <property type="match status" value="1"/>
</dbReference>
<evidence type="ECO:0000313" key="2">
    <source>
        <dbReference type="EMBL" id="GHD17988.1"/>
    </source>
</evidence>
<dbReference type="AlphaFoldDB" id="A0A919CFJ2"/>
<dbReference type="InterPro" id="IPR023365">
    <property type="entry name" value="Sortase_dom-sf"/>
</dbReference>
<gene>
    <name evidence="2" type="ORF">GCM10010334_80320</name>
</gene>
<reference evidence="2" key="1">
    <citation type="journal article" date="2014" name="Int. J. Syst. Evol. Microbiol.">
        <title>Complete genome sequence of Corynebacterium casei LMG S-19264T (=DSM 44701T), isolated from a smear-ripened cheese.</title>
        <authorList>
            <consortium name="US DOE Joint Genome Institute (JGI-PGF)"/>
            <person name="Walter F."/>
            <person name="Albersmeier A."/>
            <person name="Kalinowski J."/>
            <person name="Ruckert C."/>
        </authorList>
    </citation>
    <scope>NUCLEOTIDE SEQUENCE</scope>
    <source>
        <strain evidence="2">JCM 4637</strain>
    </source>
</reference>
<dbReference type="GO" id="GO:0016787">
    <property type="term" value="F:hydrolase activity"/>
    <property type="evidence" value="ECO:0007669"/>
    <property type="project" value="UniProtKB-KW"/>
</dbReference>
<dbReference type="Proteomes" id="UP000638353">
    <property type="component" value="Unassembled WGS sequence"/>
</dbReference>
<evidence type="ECO:0008006" key="4">
    <source>
        <dbReference type="Google" id="ProtNLM"/>
    </source>
</evidence>
<keyword evidence="1" id="KW-0378">Hydrolase</keyword>
<proteinExistence type="predicted"/>
<dbReference type="InterPro" id="IPR005754">
    <property type="entry name" value="Sortase"/>
</dbReference>
<dbReference type="EMBL" id="BMVC01000028">
    <property type="protein sequence ID" value="GHD17988.1"/>
    <property type="molecule type" value="Genomic_DNA"/>
</dbReference>
<sequence length="206" mass="20865">MHTVAAAVFAVSGTAVLTCTATGQEPRLPVPAADFGPPASAGPAPSARPVRAAEAVAVPPPVAVTVPRAGLNAPVTPVGVRKDGSADVPANPAFAGWYRHGPAPGAPRGSATLMGHVDSRTGGLGEFARLADVALGDRAVVRRAGAPPVTYRIVRRVTVDRDRLPASAFARGGPPVLTLITCAPPYRPESGGYRRNLVVTAVPDPG</sequence>
<evidence type="ECO:0000256" key="1">
    <source>
        <dbReference type="ARBA" id="ARBA00022801"/>
    </source>
</evidence>